<protein>
    <recommendedName>
        <fullName evidence="3">TfoX-like protein</fullName>
    </recommendedName>
</protein>
<dbReference type="Proteomes" id="UP000252707">
    <property type="component" value="Unassembled WGS sequence"/>
</dbReference>
<comment type="caution">
    <text evidence="1">The sequence shown here is derived from an EMBL/GenBank/DDBJ whole genome shotgun (WGS) entry which is preliminary data.</text>
</comment>
<evidence type="ECO:0000313" key="1">
    <source>
        <dbReference type="EMBL" id="RCX33023.1"/>
    </source>
</evidence>
<gene>
    <name evidence="1" type="ORF">DFQ59_101322</name>
</gene>
<reference evidence="1 2" key="1">
    <citation type="submission" date="2018-07" db="EMBL/GenBank/DDBJ databases">
        <title>Genomic Encyclopedia of Type Strains, Phase IV (KMG-IV): sequencing the most valuable type-strain genomes for metagenomic binning, comparative biology and taxonomic classification.</title>
        <authorList>
            <person name="Goeker M."/>
        </authorList>
    </citation>
    <scope>NUCLEOTIDE SEQUENCE [LARGE SCALE GENOMIC DNA]</scope>
    <source>
        <strain evidence="1 2">DSM 26407</strain>
    </source>
</reference>
<keyword evidence="2" id="KW-1185">Reference proteome</keyword>
<sequence length="90" mass="10010">MFGFPAYYVHGKLFACLYGEGVGLKVPGEIANSLLTERHVVPFQPLGRPPMREWVQINRPQAEDYRQDAALFRASAEFVGTVVGTAGKKR</sequence>
<accession>A0A369CH52</accession>
<dbReference type="SUPFAM" id="SSF159894">
    <property type="entry name" value="YgaC/TfoX-N like"/>
    <property type="match status" value="1"/>
</dbReference>
<organism evidence="1 2">
    <name type="scientific">Thioalbus denitrificans</name>
    <dbReference type="NCBI Taxonomy" id="547122"/>
    <lineage>
        <taxon>Bacteria</taxon>
        <taxon>Pseudomonadati</taxon>
        <taxon>Pseudomonadota</taxon>
        <taxon>Gammaproteobacteria</taxon>
        <taxon>Chromatiales</taxon>
        <taxon>Ectothiorhodospiraceae</taxon>
        <taxon>Thioalbus</taxon>
    </lineage>
</organism>
<evidence type="ECO:0000313" key="2">
    <source>
        <dbReference type="Proteomes" id="UP000252707"/>
    </source>
</evidence>
<evidence type="ECO:0008006" key="3">
    <source>
        <dbReference type="Google" id="ProtNLM"/>
    </source>
</evidence>
<dbReference type="EMBL" id="QPJY01000001">
    <property type="protein sequence ID" value="RCX33023.1"/>
    <property type="molecule type" value="Genomic_DNA"/>
</dbReference>
<proteinExistence type="predicted"/>
<dbReference type="AlphaFoldDB" id="A0A369CH52"/>
<name>A0A369CH52_9GAMM</name>